<name>A0A919UJW7_9MICO</name>
<dbReference type="Proteomes" id="UP000652354">
    <property type="component" value="Unassembled WGS sequence"/>
</dbReference>
<feature type="region of interest" description="Disordered" evidence="1">
    <location>
        <begin position="21"/>
        <end position="41"/>
    </location>
</feature>
<evidence type="ECO:0000256" key="1">
    <source>
        <dbReference type="SAM" id="MobiDB-lite"/>
    </source>
</evidence>
<dbReference type="InterPro" id="IPR016024">
    <property type="entry name" value="ARM-type_fold"/>
</dbReference>
<dbReference type="PROSITE" id="PS50077">
    <property type="entry name" value="HEAT_REPEAT"/>
    <property type="match status" value="1"/>
</dbReference>
<gene>
    <name evidence="2" type="ORF">Dac01nite_14980</name>
</gene>
<dbReference type="Gene3D" id="1.25.10.10">
    <property type="entry name" value="Leucine-rich Repeat Variant"/>
    <property type="match status" value="1"/>
</dbReference>
<protein>
    <recommendedName>
        <fullName evidence="4">HEAT repeat domain-containing protein</fullName>
    </recommendedName>
</protein>
<evidence type="ECO:0000313" key="3">
    <source>
        <dbReference type="Proteomes" id="UP000652354"/>
    </source>
</evidence>
<keyword evidence="3" id="KW-1185">Reference proteome</keyword>
<accession>A0A919UJW7</accession>
<reference evidence="2" key="1">
    <citation type="submission" date="2021-01" db="EMBL/GenBank/DDBJ databases">
        <title>Whole genome shotgun sequence of Demequina activiva NBRC 110675.</title>
        <authorList>
            <person name="Komaki H."/>
            <person name="Tamura T."/>
        </authorList>
    </citation>
    <scope>NUCLEOTIDE SEQUENCE</scope>
    <source>
        <strain evidence="2">NBRC 110675</strain>
    </source>
</reference>
<dbReference type="InterPro" id="IPR021133">
    <property type="entry name" value="HEAT_type_2"/>
</dbReference>
<dbReference type="InterPro" id="IPR011989">
    <property type="entry name" value="ARM-like"/>
</dbReference>
<evidence type="ECO:0008006" key="4">
    <source>
        <dbReference type="Google" id="ProtNLM"/>
    </source>
</evidence>
<sequence>MRHESDDARLRALAFWVGHHQASQPAPRIGPAGPTPGETAAERERRIGDLVRMVPELKQLAKDSRPAVRATVARSFAILATAHRAPADREIWRLLLGLAKYDEDPDVRAAAEAALAALERYGAVAAKAS</sequence>
<proteinExistence type="predicted"/>
<organism evidence="2 3">
    <name type="scientific">Demequina activiva</name>
    <dbReference type="NCBI Taxonomy" id="1582364"/>
    <lineage>
        <taxon>Bacteria</taxon>
        <taxon>Bacillati</taxon>
        <taxon>Actinomycetota</taxon>
        <taxon>Actinomycetes</taxon>
        <taxon>Micrococcales</taxon>
        <taxon>Demequinaceae</taxon>
        <taxon>Demequina</taxon>
    </lineage>
</organism>
<dbReference type="SUPFAM" id="SSF48371">
    <property type="entry name" value="ARM repeat"/>
    <property type="match status" value="1"/>
</dbReference>
<dbReference type="EMBL" id="BONR01000003">
    <property type="protein sequence ID" value="GIG54746.1"/>
    <property type="molecule type" value="Genomic_DNA"/>
</dbReference>
<comment type="caution">
    <text evidence="2">The sequence shown here is derived from an EMBL/GenBank/DDBJ whole genome shotgun (WGS) entry which is preliminary data.</text>
</comment>
<evidence type="ECO:0000313" key="2">
    <source>
        <dbReference type="EMBL" id="GIG54746.1"/>
    </source>
</evidence>
<dbReference type="AlphaFoldDB" id="A0A919UJW7"/>